<feature type="domain" description="RNA-binding S4" evidence="2">
    <location>
        <begin position="218"/>
        <end position="261"/>
    </location>
</feature>
<organism evidence="3 4">
    <name type="scientific">Deinococcus phoenicis</name>
    <dbReference type="NCBI Taxonomy" id="1476583"/>
    <lineage>
        <taxon>Bacteria</taxon>
        <taxon>Thermotogati</taxon>
        <taxon>Deinococcota</taxon>
        <taxon>Deinococci</taxon>
        <taxon>Deinococcales</taxon>
        <taxon>Deinococcaceae</taxon>
        <taxon>Deinococcus</taxon>
    </lineage>
</organism>
<dbReference type="eggNOG" id="COG2302">
    <property type="taxonomic scope" value="Bacteria"/>
</dbReference>
<dbReference type="InterPro" id="IPR036986">
    <property type="entry name" value="S4_RNA-bd_sf"/>
</dbReference>
<dbReference type="Pfam" id="PF01479">
    <property type="entry name" value="S4"/>
    <property type="match status" value="1"/>
</dbReference>
<comment type="caution">
    <text evidence="3">The sequence shown here is derived from an EMBL/GenBank/DDBJ whole genome shotgun (WGS) entry which is preliminary data.</text>
</comment>
<protein>
    <submittedName>
        <fullName evidence="3">RNA-binding protein S4</fullName>
    </submittedName>
</protein>
<dbReference type="Gene3D" id="3.10.290.10">
    <property type="entry name" value="RNA-binding S4 domain"/>
    <property type="match status" value="1"/>
</dbReference>
<dbReference type="GO" id="GO:0003723">
    <property type="term" value="F:RNA binding"/>
    <property type="evidence" value="ECO:0007669"/>
    <property type="project" value="UniProtKB-KW"/>
</dbReference>
<evidence type="ECO:0000256" key="1">
    <source>
        <dbReference type="PROSITE-ProRule" id="PRU00182"/>
    </source>
</evidence>
<evidence type="ECO:0000313" key="4">
    <source>
        <dbReference type="Proteomes" id="UP000020492"/>
    </source>
</evidence>
<name>A0A016QU95_9DEIO</name>
<dbReference type="PANTHER" id="PTHR13633">
    <property type="entry name" value="MITOCHONDRIAL TRANSCRIPTION RESCUE FACTOR 1"/>
    <property type="match status" value="1"/>
</dbReference>
<keyword evidence="4" id="KW-1185">Reference proteome</keyword>
<accession>A0A016QU95</accession>
<dbReference type="Proteomes" id="UP000020492">
    <property type="component" value="Unassembled WGS sequence"/>
</dbReference>
<dbReference type="PROSITE" id="PS50889">
    <property type="entry name" value="S4"/>
    <property type="match status" value="1"/>
</dbReference>
<dbReference type="SUPFAM" id="SSF55174">
    <property type="entry name" value="Alpha-L RNA-binding motif"/>
    <property type="match status" value="1"/>
</dbReference>
<dbReference type="AlphaFoldDB" id="A0A016QU95"/>
<proteinExistence type="predicted"/>
<reference evidence="3 4" key="1">
    <citation type="submission" date="2014-03" db="EMBL/GenBank/DDBJ databases">
        <title>Draft genome sequence of Deinococcus phoenicis 1P10ME.</title>
        <authorList>
            <person name="Stepanov V.G."/>
            <person name="Vaishampayan P."/>
            <person name="Venkateswaran K."/>
            <person name="Fox G.E."/>
        </authorList>
    </citation>
    <scope>NUCLEOTIDE SEQUENCE [LARGE SCALE GENOMIC DNA]</scope>
    <source>
        <strain evidence="3 4">1P10ME</strain>
    </source>
</reference>
<dbReference type="EMBL" id="JHAC01000004">
    <property type="protein sequence ID" value="EYB69643.1"/>
    <property type="molecule type" value="Genomic_DNA"/>
</dbReference>
<evidence type="ECO:0000313" key="3">
    <source>
        <dbReference type="EMBL" id="EYB69643.1"/>
    </source>
</evidence>
<dbReference type="PATRIC" id="fig|1476583.3.peg.317"/>
<dbReference type="PANTHER" id="PTHR13633:SF3">
    <property type="entry name" value="MITOCHONDRIAL TRANSCRIPTION RESCUE FACTOR 1"/>
    <property type="match status" value="1"/>
</dbReference>
<evidence type="ECO:0000259" key="2">
    <source>
        <dbReference type="Pfam" id="PF01479"/>
    </source>
</evidence>
<keyword evidence="1" id="KW-0694">RNA-binding</keyword>
<sequence length="293" mass="31553">MGAVALPVGDQDQPSAGALQALQPGQDGVQRLQRCAGHPERVHDVHGRSVAACARRYPARMKQKLPTLVAQARGGRVIRTPFLDGDDIDRRQLQDEDVRHKLAGGFPDARRVVLTLHPAHIPEVDSGVTVLRVAPQAGGPPWDVQDFAVALRRLGLPEDQLGDVREERGGAFLIAATGKAAQTLADLTELGGREVEVEEVGETAGRGSKTREVVVPSMRVDVVGAKGFGVSRAYFQQGIDGGKVRLNGQPARASSEIREGDSLSAEGIGRIDFKRVVNETRRGNFKVELDVHR</sequence>
<gene>
    <name evidence="3" type="ORF">DEIPH_ctg004orf0172</name>
</gene>
<dbReference type="STRING" id="1476583.DEIPH_ctg004orf0172"/>
<dbReference type="InterPro" id="IPR002942">
    <property type="entry name" value="S4_RNA-bd"/>
</dbReference>